<dbReference type="SUPFAM" id="SSF110857">
    <property type="entry name" value="Gamma-glutamyl cyclotransferase-like"/>
    <property type="match status" value="1"/>
</dbReference>
<dbReference type="EMBL" id="JAFHLR010000020">
    <property type="protein sequence ID" value="KAG5480357.1"/>
    <property type="molecule type" value="Genomic_DNA"/>
</dbReference>
<protein>
    <recommendedName>
        <fullName evidence="1">gamma-glutamylcyclotransferase</fullName>
        <ecNumber evidence="1">4.3.2.9</ecNumber>
    </recommendedName>
</protein>
<comment type="caution">
    <text evidence="6">The sequence shown here is derived from an EMBL/GenBank/DDBJ whole genome shotgun (WGS) entry which is preliminary data.</text>
</comment>
<dbReference type="EC" id="4.3.2.9" evidence="1"/>
<organism evidence="6 7">
    <name type="scientific">Leishmania orientalis</name>
    <dbReference type="NCBI Taxonomy" id="2249476"/>
    <lineage>
        <taxon>Eukaryota</taxon>
        <taxon>Discoba</taxon>
        <taxon>Euglenozoa</taxon>
        <taxon>Kinetoplastea</taxon>
        <taxon>Metakinetoplastina</taxon>
        <taxon>Trypanosomatida</taxon>
        <taxon>Trypanosomatidae</taxon>
        <taxon>Leishmaniinae</taxon>
        <taxon>Leishmania</taxon>
    </lineage>
</organism>
<evidence type="ECO:0000313" key="6">
    <source>
        <dbReference type="EMBL" id="KAG5480357.1"/>
    </source>
</evidence>
<dbReference type="Proteomes" id="UP000674143">
    <property type="component" value="Chromosome 20"/>
</dbReference>
<dbReference type="Pfam" id="PF13772">
    <property type="entry name" value="AIG2_2"/>
    <property type="match status" value="1"/>
</dbReference>
<proteinExistence type="predicted"/>
<dbReference type="Gene3D" id="3.10.490.10">
    <property type="entry name" value="Gamma-glutamyl cyclotransferase-like"/>
    <property type="match status" value="2"/>
</dbReference>
<feature type="region of interest" description="Disordered" evidence="5">
    <location>
        <begin position="262"/>
        <end position="283"/>
    </location>
</feature>
<dbReference type="PANTHER" id="PTHR12935:SF0">
    <property type="entry name" value="GAMMA-GLUTAMYLCYCLOTRANSFERASE"/>
    <property type="match status" value="1"/>
</dbReference>
<accession>A0A836GE72</accession>
<evidence type="ECO:0000256" key="5">
    <source>
        <dbReference type="SAM" id="MobiDB-lite"/>
    </source>
</evidence>
<evidence type="ECO:0000256" key="1">
    <source>
        <dbReference type="ARBA" id="ARBA00012346"/>
    </source>
</evidence>
<dbReference type="PANTHER" id="PTHR12935">
    <property type="entry name" value="GAMMA-GLUTAMYLCYCLOTRANSFERASE"/>
    <property type="match status" value="1"/>
</dbReference>
<sequence>MTSNTSSNFYYFAYGTYVNAAELKRSLAAVSGAAVPVIHSAHPALLPGYRLACDAVSAEGPRFGCLNIFPLSLVPRDPSTRCHPQSHGKNGTPHEYNAAFRDGVRGMLYELSGSMREPLLQAVAREGSFNMYAMLTCYEMSNVLRGVRAPDSHICESLVIAALDMPLMERKFFVEDLMKMRWHPLPMPQGVPRQRGLSAVGASSSADTLMGPTAAGKLRWPGVHWCNCISSARVAPSPVYVELLEKAYRQYLHVNMAAKQAGSGSTADTDRYDSQGSSSLGGGDTELYATMMHRMVYQQARDVDKEPQEAKTWYFAYGSNMSWEQVCIRVGPPYQRRAAKLLDYVLVANTVSIDHSNRGGFGYYNVEPVASREKKVAQGVVRHRSIMPSYVCGAAYEISQLQLEMMDTYEKGYRRELHRCIDLSDMTAAPLICWTYVAQQTCEELLPSREYLSRVLEGADILPLEYVEGIRATPTNPLPSPRQHKRLLKEL</sequence>
<name>A0A836GE72_9TRYP</name>
<feature type="active site" description="Proton acceptor" evidence="3">
    <location>
        <position position="410"/>
    </location>
</feature>
<dbReference type="InterPro" id="IPR036568">
    <property type="entry name" value="GGCT-like_sf"/>
</dbReference>
<dbReference type="GO" id="GO:0003839">
    <property type="term" value="F:gamma-glutamylcyclotransferase activity"/>
    <property type="evidence" value="ECO:0007669"/>
    <property type="project" value="UniProtKB-EC"/>
</dbReference>
<reference evidence="6 7" key="1">
    <citation type="submission" date="2021-02" db="EMBL/GenBank/DDBJ databases">
        <title>Leishmania (Mundinia) orientalis Genome sequencing and assembly.</title>
        <authorList>
            <person name="Almutairi H."/>
            <person name="Gatherer D."/>
        </authorList>
    </citation>
    <scope>NUCLEOTIDE SEQUENCE [LARGE SCALE GENOMIC DNA]</scope>
    <source>
        <strain evidence="6">LSCM4</strain>
    </source>
</reference>
<evidence type="ECO:0000313" key="7">
    <source>
        <dbReference type="Proteomes" id="UP000674143"/>
    </source>
</evidence>
<dbReference type="InterPro" id="IPR013024">
    <property type="entry name" value="GGCT-like"/>
</dbReference>
<dbReference type="AlphaFoldDB" id="A0A836GE72"/>
<evidence type="ECO:0000256" key="2">
    <source>
        <dbReference type="ARBA" id="ARBA00023239"/>
    </source>
</evidence>
<feature type="binding site" evidence="4">
    <location>
        <position position="451"/>
    </location>
    <ligand>
        <name>substrate</name>
    </ligand>
</feature>
<feature type="binding site" evidence="4">
    <location>
        <begin position="314"/>
        <end position="319"/>
    </location>
    <ligand>
        <name>substrate</name>
    </ligand>
</feature>
<dbReference type="RefSeq" id="XP_067063688.1">
    <property type="nucleotide sequence ID" value="XM_067208048.1"/>
</dbReference>
<dbReference type="InterPro" id="IPR017939">
    <property type="entry name" value="G-Glutamylcylcotransferase"/>
</dbReference>
<gene>
    <name evidence="6" type="ORF">LSCM4_06123</name>
</gene>
<dbReference type="KEGG" id="loi:92361982"/>
<keyword evidence="7" id="KW-1185">Reference proteome</keyword>
<dbReference type="GeneID" id="92361982"/>
<evidence type="ECO:0000256" key="4">
    <source>
        <dbReference type="PIRSR" id="PIRSR617939-2"/>
    </source>
</evidence>
<dbReference type="CDD" id="cd06661">
    <property type="entry name" value="GGCT_like"/>
    <property type="match status" value="1"/>
</dbReference>
<keyword evidence="2" id="KW-0456">Lyase</keyword>
<evidence type="ECO:0000256" key="3">
    <source>
        <dbReference type="PIRSR" id="PIRSR617939-1"/>
    </source>
</evidence>